<dbReference type="Proteomes" id="UP000321805">
    <property type="component" value="Chromosome"/>
</dbReference>
<organism evidence="1 2">
    <name type="scientific">Baekduia soli</name>
    <dbReference type="NCBI Taxonomy" id="496014"/>
    <lineage>
        <taxon>Bacteria</taxon>
        <taxon>Bacillati</taxon>
        <taxon>Actinomycetota</taxon>
        <taxon>Thermoleophilia</taxon>
        <taxon>Solirubrobacterales</taxon>
        <taxon>Baekduiaceae</taxon>
        <taxon>Baekduia</taxon>
    </lineage>
</organism>
<dbReference type="AlphaFoldDB" id="A0A5B8U840"/>
<evidence type="ECO:0000313" key="1">
    <source>
        <dbReference type="EMBL" id="QEC49234.1"/>
    </source>
</evidence>
<evidence type="ECO:0000313" key="2">
    <source>
        <dbReference type="Proteomes" id="UP000321805"/>
    </source>
</evidence>
<protein>
    <submittedName>
        <fullName evidence="1">Uncharacterized protein</fullName>
    </submittedName>
</protein>
<name>A0A5B8U840_9ACTN</name>
<reference evidence="1 2" key="1">
    <citation type="journal article" date="2018" name="J. Microbiol.">
        <title>Baekduia soli gen. nov., sp. nov., a novel bacterium isolated from the soil of Baekdu Mountain and proposal of a novel family name, Baekduiaceae fam. nov.</title>
        <authorList>
            <person name="An D.S."/>
            <person name="Siddiqi M.Z."/>
            <person name="Kim K.H."/>
            <person name="Yu H.S."/>
            <person name="Im W.T."/>
        </authorList>
    </citation>
    <scope>NUCLEOTIDE SEQUENCE [LARGE SCALE GENOMIC DNA]</scope>
    <source>
        <strain evidence="1 2">BR7-21</strain>
    </source>
</reference>
<dbReference type="RefSeq" id="WP_146921597.1">
    <property type="nucleotide sequence ID" value="NZ_CP042430.1"/>
</dbReference>
<dbReference type="EMBL" id="CP042430">
    <property type="protein sequence ID" value="QEC49234.1"/>
    <property type="molecule type" value="Genomic_DNA"/>
</dbReference>
<dbReference type="OrthoDB" id="4224864at2"/>
<sequence>MHDVKTMIAPMAEIRELERFLIDHGREQAGRPVPTGWGRRRNKKPHGCYASAQRWMRDPSVTYTEGVAVSAGLVGHPIAHAWLTGPDGGVIDLAWEVPGAVYLGVQIPDRIASAAFVRTSAAMGGWVGELLPEVIRSGWTPGDDA</sequence>
<gene>
    <name evidence="1" type="ORF">FSW04_17705</name>
</gene>
<keyword evidence="2" id="KW-1185">Reference proteome</keyword>
<dbReference type="KEGG" id="bsol:FSW04_17705"/>
<proteinExistence type="predicted"/>
<accession>A0A5B8U840</accession>